<reference evidence="2" key="1">
    <citation type="submission" date="2022-07" db="EMBL/GenBank/DDBJ databases">
        <title>Genomic of Streptomyces cavourensis F2.</title>
        <authorList>
            <person name="Hu S."/>
            <person name="Liang W."/>
        </authorList>
    </citation>
    <scope>NUCLEOTIDE SEQUENCE</scope>
    <source>
        <strain evidence="2">F2</strain>
        <plasmid evidence="2">unnamed</plasmid>
    </source>
</reference>
<geneLocation type="plasmid" evidence="2 3">
    <name>unnamed</name>
</geneLocation>
<organism evidence="2 3">
    <name type="scientific">Streptomyces cavourensis</name>
    <dbReference type="NCBI Taxonomy" id="67258"/>
    <lineage>
        <taxon>Bacteria</taxon>
        <taxon>Bacillati</taxon>
        <taxon>Actinomycetota</taxon>
        <taxon>Actinomycetes</taxon>
        <taxon>Kitasatosporales</taxon>
        <taxon>Streptomycetaceae</taxon>
        <taxon>Streptomyces</taxon>
    </lineage>
</organism>
<sequence>MIISPVEGESKKCLPTGTGEVCTELQDSTGAAARRATESAVQADEPSCSLEPGMWRHTRKTYCATHKGTYTEYDSSTPGKVLGTASFTTYQAATLSQTSGTWEETQKVTMGTMTGVVTSVDFSWTSMCSLGCTPTKPSPWTGSQNLRAGQTATGTSKFTVTPSAGAYASVSTSYALMALKPGSVPLNPEANIGNPRKVRCDKMFANNTSTGCVHADARPQLVLPLSQYGAAAATYAWAQQKLVDRWGSASNPLRRLADSAAAEGNRTRVCGEGATRPFTHRPDLVVNDSCDEYPFAATHEGGRNGALCADVIPLLENGVWQFYGDPAAPDVTGNEPCIRGHVPLEQNTAAGGKLGSNSQTERIIPDEKFEVVITN</sequence>
<name>A0ABY5FIW4_9ACTN</name>
<dbReference type="RefSeq" id="WP_255240245.1">
    <property type="nucleotide sequence ID" value="NZ_CP101398.1"/>
</dbReference>
<dbReference type="Proteomes" id="UP001058236">
    <property type="component" value="Plasmid unnamed"/>
</dbReference>
<dbReference type="Pfam" id="PF14040">
    <property type="entry name" value="DNase_NucA_NucB"/>
    <property type="match status" value="1"/>
</dbReference>
<dbReference type="InterPro" id="IPR029476">
    <property type="entry name" value="DNase_NucA_NucB"/>
</dbReference>
<dbReference type="EMBL" id="CP101398">
    <property type="protein sequence ID" value="UTR83556.1"/>
    <property type="molecule type" value="Genomic_DNA"/>
</dbReference>
<accession>A0ABY5FIW4</accession>
<gene>
    <name evidence="2" type="ORF">NLU04_34115</name>
</gene>
<evidence type="ECO:0000313" key="3">
    <source>
        <dbReference type="Proteomes" id="UP001058236"/>
    </source>
</evidence>
<keyword evidence="3" id="KW-1185">Reference proteome</keyword>
<evidence type="ECO:0000259" key="1">
    <source>
        <dbReference type="Pfam" id="PF14040"/>
    </source>
</evidence>
<feature type="domain" description="Deoxyribonuclease NucA/NucB" evidence="1">
    <location>
        <begin position="251"/>
        <end position="316"/>
    </location>
</feature>
<protein>
    <recommendedName>
        <fullName evidence="1">Deoxyribonuclease NucA/NucB domain-containing protein</fullName>
    </recommendedName>
</protein>
<proteinExistence type="predicted"/>
<keyword evidence="2" id="KW-0614">Plasmid</keyword>
<evidence type="ECO:0000313" key="2">
    <source>
        <dbReference type="EMBL" id="UTR83556.1"/>
    </source>
</evidence>